<dbReference type="Pfam" id="PF01593">
    <property type="entry name" value="Amino_oxidase"/>
    <property type="match status" value="1"/>
</dbReference>
<dbReference type="STRING" id="497965.Cyan7822_4889"/>
<evidence type="ECO:0000313" key="2">
    <source>
        <dbReference type="EMBL" id="ADN16780.1"/>
    </source>
</evidence>
<dbReference type="Proteomes" id="UP000008206">
    <property type="component" value="Chromosome"/>
</dbReference>
<dbReference type="InterPro" id="IPR036188">
    <property type="entry name" value="FAD/NAD-bd_sf"/>
</dbReference>
<dbReference type="HOGENOM" id="CLU_036034_0_0_3"/>
<dbReference type="InterPro" id="IPR002937">
    <property type="entry name" value="Amino_oxidase"/>
</dbReference>
<dbReference type="GO" id="GO:0016491">
    <property type="term" value="F:oxidoreductase activity"/>
    <property type="evidence" value="ECO:0007669"/>
    <property type="project" value="InterPro"/>
</dbReference>
<dbReference type="SUPFAM" id="SSF51905">
    <property type="entry name" value="FAD/NAD(P)-binding domain"/>
    <property type="match status" value="1"/>
</dbReference>
<dbReference type="EMBL" id="CP002198">
    <property type="protein sequence ID" value="ADN16780.1"/>
    <property type="molecule type" value="Genomic_DNA"/>
</dbReference>
<dbReference type="Gene3D" id="3.90.660.10">
    <property type="match status" value="1"/>
</dbReference>
<dbReference type="PANTHER" id="PTHR16128:SF5">
    <property type="entry name" value="FAD_NAD(P)-BINDING OXIDOREDUCTASE FAMILY PROTEIN"/>
    <property type="match status" value="1"/>
</dbReference>
<dbReference type="OrthoDB" id="5792777at2"/>
<evidence type="ECO:0000259" key="1">
    <source>
        <dbReference type="Pfam" id="PF01593"/>
    </source>
</evidence>
<reference evidence="3" key="1">
    <citation type="journal article" date="2011" name="MBio">
        <title>Novel metabolic attributes of the genus Cyanothece, comprising a group of unicellular nitrogen-fixing Cyanobacteria.</title>
        <authorList>
            <person name="Bandyopadhyay A."/>
            <person name="Elvitigala T."/>
            <person name="Welsh E."/>
            <person name="Stockel J."/>
            <person name="Liberton M."/>
            <person name="Min H."/>
            <person name="Sherman L.A."/>
            <person name="Pakrasi H.B."/>
        </authorList>
    </citation>
    <scope>NUCLEOTIDE SEQUENCE [LARGE SCALE GENOMIC DNA]</scope>
    <source>
        <strain evidence="3">PCC 7822</strain>
    </source>
</reference>
<gene>
    <name evidence="2" type="ordered locus">Cyan7822_4889</name>
</gene>
<organism evidence="2 3">
    <name type="scientific">Gloeothece verrucosa (strain PCC 7822)</name>
    <name type="common">Cyanothece sp. (strain PCC 7822)</name>
    <dbReference type="NCBI Taxonomy" id="497965"/>
    <lineage>
        <taxon>Bacteria</taxon>
        <taxon>Bacillati</taxon>
        <taxon>Cyanobacteriota</taxon>
        <taxon>Cyanophyceae</taxon>
        <taxon>Oscillatoriophycideae</taxon>
        <taxon>Chroococcales</taxon>
        <taxon>Aphanothecaceae</taxon>
        <taxon>Gloeothece</taxon>
        <taxon>Gloeothece verrucosa</taxon>
    </lineage>
</organism>
<dbReference type="PRINTS" id="PR00419">
    <property type="entry name" value="ADXRDTASE"/>
</dbReference>
<dbReference type="PANTHER" id="PTHR16128">
    <property type="entry name" value="FAD/NAD(P)-BINDING OXIDOREDUCTASE FAMILY PROTEIN"/>
    <property type="match status" value="1"/>
</dbReference>
<accession>E0UH66</accession>
<evidence type="ECO:0000313" key="3">
    <source>
        <dbReference type="Proteomes" id="UP000008206"/>
    </source>
</evidence>
<dbReference type="eggNOG" id="COG3380">
    <property type="taxonomic scope" value="Bacteria"/>
</dbReference>
<keyword evidence="3" id="KW-1185">Reference proteome</keyword>
<protein>
    <submittedName>
        <fullName evidence="2">Amine oxidase</fullName>
    </submittedName>
</protein>
<dbReference type="Gene3D" id="3.50.50.60">
    <property type="entry name" value="FAD/NAD(P)-binding domain"/>
    <property type="match status" value="1"/>
</dbReference>
<feature type="domain" description="Amine oxidase" evidence="1">
    <location>
        <begin position="98"/>
        <end position="345"/>
    </location>
</feature>
<name>E0UH66_GLOV7</name>
<dbReference type="AlphaFoldDB" id="E0UH66"/>
<dbReference type="RefSeq" id="WP_013324818.1">
    <property type="nucleotide sequence ID" value="NC_014501.1"/>
</dbReference>
<dbReference type="Pfam" id="PF13450">
    <property type="entry name" value="NAD_binding_8"/>
    <property type="match status" value="1"/>
</dbReference>
<dbReference type="KEGG" id="cyj:Cyan7822_4889"/>
<proteinExistence type="predicted"/>
<sequence length="350" mass="38383">MTDNRPYHFDCAIVGAGLSGLICAQQLQKSGLRVVVLDKSRGVGGRVATRRLENTCVDHGLPFLTVTGQYSQRLIEELSELNIIQAWTGKVYHLSSDDVFTHEAANRYIASSGINAIAKHLAKDLEIWRNCRVTLLGLAQGPSWCLIGDDSANFAQPIFASALVLAIPAPQALMLLEASKSVNFPEPFLHQLEAVEFKPTLSVIAGYAPQSQTELLQLSWDGVKFIDDPYLAWVGIDSSKREQPEQPVLILHSTPEFAQEYLDADGLEVAAQKLLHHASVRLLPALDQPQWVQVHRWRYAFPSVSLSLPCLFTGEPLPLVCCGDWCGENLVESALESGISAAGQIRGIFS</sequence>